<sequence length="237" mass="26646">MNLGEVDLTTHAHQPLTAAVEIEKLIDDTLFGAPRSAAYRALFKRVLDVAIVLALALPALCVVLFCAALIARDGHSPIYLQKRVGRNGRVFHMWKLRSMVPDAEQLLAAHLRADDLARAEWEFTQKLRNDPRITPIGHAIRKSSIDELPQLWNVLRGEMSLVGPRPMMVDQRAIYPGTAYYAMRPGITGFWQTSVRNESSFSERAGFDSAYLREMSFVTDLKVMLRTVKVVWHGTGC</sequence>
<gene>
    <name evidence="11" type="ORF">IQ782_07885</name>
</gene>
<evidence type="ECO:0000256" key="3">
    <source>
        <dbReference type="ARBA" id="ARBA00022475"/>
    </source>
</evidence>
<keyword evidence="7 9" id="KW-0472">Membrane</keyword>
<evidence type="ECO:0000313" key="12">
    <source>
        <dbReference type="Proteomes" id="UP000607796"/>
    </source>
</evidence>
<organism evidence="11 12">
    <name type="scientific">Salipiger mangrovisoli</name>
    <dbReference type="NCBI Taxonomy" id="2865933"/>
    <lineage>
        <taxon>Bacteria</taxon>
        <taxon>Pseudomonadati</taxon>
        <taxon>Pseudomonadota</taxon>
        <taxon>Alphaproteobacteria</taxon>
        <taxon>Rhodobacterales</taxon>
        <taxon>Roseobacteraceae</taxon>
        <taxon>Salipiger</taxon>
    </lineage>
</organism>
<keyword evidence="3" id="KW-1003">Cell membrane</keyword>
<feature type="domain" description="Bacterial sugar transferase" evidence="10">
    <location>
        <begin position="44"/>
        <end position="232"/>
    </location>
</feature>
<evidence type="ECO:0000256" key="1">
    <source>
        <dbReference type="ARBA" id="ARBA00004236"/>
    </source>
</evidence>
<keyword evidence="6 9" id="KW-1133">Transmembrane helix</keyword>
<evidence type="ECO:0000256" key="4">
    <source>
        <dbReference type="ARBA" id="ARBA00022679"/>
    </source>
</evidence>
<evidence type="ECO:0000256" key="7">
    <source>
        <dbReference type="ARBA" id="ARBA00023136"/>
    </source>
</evidence>
<evidence type="ECO:0000256" key="9">
    <source>
        <dbReference type="SAM" id="Phobius"/>
    </source>
</evidence>
<keyword evidence="5 9" id="KW-0812">Transmembrane</keyword>
<evidence type="ECO:0000259" key="10">
    <source>
        <dbReference type="Pfam" id="PF02397"/>
    </source>
</evidence>
<evidence type="ECO:0000256" key="8">
    <source>
        <dbReference type="ARBA" id="ARBA00023169"/>
    </source>
</evidence>
<dbReference type="Pfam" id="PF02397">
    <property type="entry name" value="Bac_transf"/>
    <property type="match status" value="1"/>
</dbReference>
<dbReference type="PANTHER" id="PTHR30576">
    <property type="entry name" value="COLANIC BIOSYNTHESIS UDP-GLUCOSE LIPID CARRIER TRANSFERASE"/>
    <property type="match status" value="1"/>
</dbReference>
<comment type="similarity">
    <text evidence="2">Belongs to the bacterial sugar transferase family.</text>
</comment>
<evidence type="ECO:0000256" key="5">
    <source>
        <dbReference type="ARBA" id="ARBA00022692"/>
    </source>
</evidence>
<evidence type="ECO:0000256" key="6">
    <source>
        <dbReference type="ARBA" id="ARBA00022989"/>
    </source>
</evidence>
<keyword evidence="8" id="KW-0270">Exopolysaccharide synthesis</keyword>
<dbReference type="GO" id="GO:0016740">
    <property type="term" value="F:transferase activity"/>
    <property type="evidence" value="ECO:0007669"/>
    <property type="project" value="UniProtKB-KW"/>
</dbReference>
<evidence type="ECO:0000256" key="2">
    <source>
        <dbReference type="ARBA" id="ARBA00006464"/>
    </source>
</evidence>
<feature type="transmembrane region" description="Helical" evidence="9">
    <location>
        <begin position="49"/>
        <end position="71"/>
    </location>
</feature>
<name>A0ABR9WZS1_9RHOB</name>
<reference evidence="11 12" key="1">
    <citation type="journal article" date="2021" name="Int. J. Syst. Evol. Microbiol.">
        <title>Salipiger mangrovisoli sp. nov., isolated from mangrove soil and the proposal for the reclassification of Paraphaeobacter pallidus as Salipiger pallidus comb. nov.</title>
        <authorList>
            <person name="Du J."/>
            <person name="Liu Y."/>
            <person name="Pei T."/>
            <person name="Deng M.R."/>
            <person name="Zhu H."/>
        </authorList>
    </citation>
    <scope>NUCLEOTIDE SEQUENCE [LARGE SCALE GENOMIC DNA]</scope>
    <source>
        <strain evidence="11 12">6D45A</strain>
    </source>
</reference>
<keyword evidence="12" id="KW-1185">Reference proteome</keyword>
<protein>
    <submittedName>
        <fullName evidence="11">Sugar transferase</fullName>
    </submittedName>
</protein>
<dbReference type="InterPro" id="IPR003362">
    <property type="entry name" value="Bact_transf"/>
</dbReference>
<dbReference type="Proteomes" id="UP000607796">
    <property type="component" value="Unassembled WGS sequence"/>
</dbReference>
<dbReference type="PANTHER" id="PTHR30576:SF4">
    <property type="entry name" value="UNDECAPRENYL-PHOSPHATE GALACTOSE PHOSPHOTRANSFERASE"/>
    <property type="match status" value="1"/>
</dbReference>
<keyword evidence="4 11" id="KW-0808">Transferase</keyword>
<comment type="caution">
    <text evidence="11">The sequence shown here is derived from an EMBL/GenBank/DDBJ whole genome shotgun (WGS) entry which is preliminary data.</text>
</comment>
<accession>A0ABR9WZS1</accession>
<dbReference type="EMBL" id="JADFFK010000004">
    <property type="protein sequence ID" value="MBE9636751.1"/>
    <property type="molecule type" value="Genomic_DNA"/>
</dbReference>
<evidence type="ECO:0000313" key="11">
    <source>
        <dbReference type="EMBL" id="MBE9636751.1"/>
    </source>
</evidence>
<proteinExistence type="inferred from homology"/>
<comment type="subcellular location">
    <subcellularLocation>
        <location evidence="1">Cell membrane</location>
    </subcellularLocation>
</comment>